<gene>
    <name evidence="3" type="ORF">ACFO7V_18035</name>
</gene>
<dbReference type="InterPro" id="IPR005754">
    <property type="entry name" value="Sortase"/>
</dbReference>
<feature type="transmembrane region" description="Helical" evidence="2">
    <location>
        <begin position="275"/>
        <end position="295"/>
    </location>
</feature>
<dbReference type="CDD" id="cd05827">
    <property type="entry name" value="Sortase_C"/>
    <property type="match status" value="1"/>
</dbReference>
<dbReference type="InterPro" id="IPR042002">
    <property type="entry name" value="Sortase_C"/>
</dbReference>
<dbReference type="InterPro" id="IPR023365">
    <property type="entry name" value="Sortase_dom-sf"/>
</dbReference>
<dbReference type="SUPFAM" id="SSF63817">
    <property type="entry name" value="Sortase"/>
    <property type="match status" value="1"/>
</dbReference>
<accession>A0ABV9MTR3</accession>
<dbReference type="Pfam" id="PF04203">
    <property type="entry name" value="Sortase"/>
    <property type="match status" value="1"/>
</dbReference>
<reference evidence="4" key="1">
    <citation type="journal article" date="2019" name="Int. J. Syst. Evol. Microbiol.">
        <title>The Global Catalogue of Microorganisms (GCM) 10K type strain sequencing project: providing services to taxonomists for standard genome sequencing and annotation.</title>
        <authorList>
            <consortium name="The Broad Institute Genomics Platform"/>
            <consortium name="The Broad Institute Genome Sequencing Center for Infectious Disease"/>
            <person name="Wu L."/>
            <person name="Ma J."/>
        </authorList>
    </citation>
    <scope>NUCLEOTIDE SEQUENCE [LARGE SCALE GENOMIC DNA]</scope>
    <source>
        <strain evidence="4">CGMCC 1.12849</strain>
    </source>
</reference>
<keyword evidence="2" id="KW-1133">Transmembrane helix</keyword>
<keyword evidence="2" id="KW-0472">Membrane</keyword>
<dbReference type="Proteomes" id="UP001595884">
    <property type="component" value="Unassembled WGS sequence"/>
</dbReference>
<protein>
    <submittedName>
        <fullName evidence="3">Class C sortase</fullName>
    </submittedName>
</protein>
<sequence>MNTPGFGRHASHSKRRRPWRLPWLETLAAFLILAGVMTFMYPRTASWFSQREQSRVTEMALNEMKEPPGNDAEYREKQIKRAHEYNAALASGAVYRANENIASSDINVSDEKLSYESMLDATGNGFMGRLRYESLDIDLPIYHGTSDETLQRGIGHLEGTSLPVGGKETRSVLTAHRGLPESTLFTHLDRANVGDRFTVSVFDQTLTYEVVESVVIDPDETEAILPVADTDMLTLVTCTPLGLNSHRILVNAVRVTPTPLADEVAATQKSDLPGFPWWAVVLGSVLIAAIIFVWWSGYGHARRHAKASERVAGEARINDKADEEPTINE</sequence>
<dbReference type="NCBIfam" id="TIGR01076">
    <property type="entry name" value="sortase_fam"/>
    <property type="match status" value="1"/>
</dbReference>
<keyword evidence="4" id="KW-1185">Reference proteome</keyword>
<dbReference type="RefSeq" id="WP_346059655.1">
    <property type="nucleotide sequence ID" value="NZ_BAAAVQ010000052.1"/>
</dbReference>
<evidence type="ECO:0000256" key="1">
    <source>
        <dbReference type="ARBA" id="ARBA00022801"/>
    </source>
</evidence>
<dbReference type="NCBIfam" id="NF033745">
    <property type="entry name" value="class_C_sortase"/>
    <property type="match status" value="1"/>
</dbReference>
<keyword evidence="1" id="KW-0378">Hydrolase</keyword>
<feature type="transmembrane region" description="Helical" evidence="2">
    <location>
        <begin position="21"/>
        <end position="41"/>
    </location>
</feature>
<evidence type="ECO:0000313" key="3">
    <source>
        <dbReference type="EMBL" id="MFC4718023.1"/>
    </source>
</evidence>
<dbReference type="EMBL" id="JBHSHE010000090">
    <property type="protein sequence ID" value="MFC4718023.1"/>
    <property type="molecule type" value="Genomic_DNA"/>
</dbReference>
<proteinExistence type="predicted"/>
<name>A0ABV9MTR3_9MICC</name>
<comment type="caution">
    <text evidence="3">The sequence shown here is derived from an EMBL/GenBank/DDBJ whole genome shotgun (WGS) entry which is preliminary data.</text>
</comment>
<dbReference type="Gene3D" id="2.40.260.10">
    <property type="entry name" value="Sortase"/>
    <property type="match status" value="1"/>
</dbReference>
<evidence type="ECO:0000313" key="4">
    <source>
        <dbReference type="Proteomes" id="UP001595884"/>
    </source>
</evidence>
<organism evidence="3 4">
    <name type="scientific">Glutamicibacter bergerei</name>
    <dbReference type="NCBI Taxonomy" id="256702"/>
    <lineage>
        <taxon>Bacteria</taxon>
        <taxon>Bacillati</taxon>
        <taxon>Actinomycetota</taxon>
        <taxon>Actinomycetes</taxon>
        <taxon>Micrococcales</taxon>
        <taxon>Micrococcaceae</taxon>
        <taxon>Glutamicibacter</taxon>
    </lineage>
</organism>
<evidence type="ECO:0000256" key="2">
    <source>
        <dbReference type="SAM" id="Phobius"/>
    </source>
</evidence>
<keyword evidence="2" id="KW-0812">Transmembrane</keyword>